<dbReference type="Proteomes" id="UP000199310">
    <property type="component" value="Unassembled WGS sequence"/>
</dbReference>
<evidence type="ECO:0000256" key="4">
    <source>
        <dbReference type="ARBA" id="ARBA00023136"/>
    </source>
</evidence>
<feature type="transmembrane region" description="Helical" evidence="5">
    <location>
        <begin position="44"/>
        <end position="62"/>
    </location>
</feature>
<comment type="subcellular location">
    <subcellularLocation>
        <location evidence="1">Membrane</location>
        <topology evidence="1">Multi-pass membrane protein</topology>
    </subcellularLocation>
</comment>
<dbReference type="EMBL" id="FOJG01000001">
    <property type="protein sequence ID" value="SEW02101.1"/>
    <property type="molecule type" value="Genomic_DNA"/>
</dbReference>
<dbReference type="OrthoDB" id="826196at2"/>
<keyword evidence="7" id="KW-1185">Reference proteome</keyword>
<feature type="transmembrane region" description="Helical" evidence="5">
    <location>
        <begin position="6"/>
        <end position="23"/>
    </location>
</feature>
<dbReference type="RefSeq" id="WP_089889453.1">
    <property type="nucleotide sequence ID" value="NZ_FOJG01000001.1"/>
</dbReference>
<dbReference type="STRING" id="29529.SAMN04488122_0240"/>
<organism evidence="6 7">
    <name type="scientific">Chitinophaga arvensicola</name>
    <dbReference type="NCBI Taxonomy" id="29529"/>
    <lineage>
        <taxon>Bacteria</taxon>
        <taxon>Pseudomonadati</taxon>
        <taxon>Bacteroidota</taxon>
        <taxon>Chitinophagia</taxon>
        <taxon>Chitinophagales</taxon>
        <taxon>Chitinophagaceae</taxon>
        <taxon>Chitinophaga</taxon>
    </lineage>
</organism>
<reference evidence="7" key="1">
    <citation type="submission" date="2016-10" db="EMBL/GenBank/DDBJ databases">
        <authorList>
            <person name="Varghese N."/>
            <person name="Submissions S."/>
        </authorList>
    </citation>
    <scope>NUCLEOTIDE SEQUENCE [LARGE SCALE GENOMIC DNA]</scope>
    <source>
        <strain evidence="7">DSM 3695</strain>
    </source>
</reference>
<gene>
    <name evidence="6" type="ORF">SAMN04488122_0240</name>
</gene>
<keyword evidence="4 5" id="KW-0472">Membrane</keyword>
<dbReference type="InterPro" id="IPR032808">
    <property type="entry name" value="DoxX"/>
</dbReference>
<dbReference type="GO" id="GO:0016020">
    <property type="term" value="C:membrane"/>
    <property type="evidence" value="ECO:0007669"/>
    <property type="project" value="UniProtKB-SubCell"/>
</dbReference>
<feature type="transmembrane region" description="Helical" evidence="5">
    <location>
        <begin position="68"/>
        <end position="86"/>
    </location>
</feature>
<evidence type="ECO:0000313" key="6">
    <source>
        <dbReference type="EMBL" id="SEW02101.1"/>
    </source>
</evidence>
<evidence type="ECO:0000256" key="2">
    <source>
        <dbReference type="ARBA" id="ARBA00022692"/>
    </source>
</evidence>
<protein>
    <submittedName>
        <fullName evidence="6">DoxX-like family protein</fullName>
    </submittedName>
</protein>
<feature type="transmembrane region" description="Helical" evidence="5">
    <location>
        <begin position="93"/>
        <end position="111"/>
    </location>
</feature>
<evidence type="ECO:0000256" key="5">
    <source>
        <dbReference type="SAM" id="Phobius"/>
    </source>
</evidence>
<keyword evidence="3 5" id="KW-1133">Transmembrane helix</keyword>
<evidence type="ECO:0000256" key="1">
    <source>
        <dbReference type="ARBA" id="ARBA00004141"/>
    </source>
</evidence>
<name>A0A1I0NKW9_9BACT</name>
<evidence type="ECO:0000313" key="7">
    <source>
        <dbReference type="Proteomes" id="UP000199310"/>
    </source>
</evidence>
<evidence type="ECO:0000256" key="3">
    <source>
        <dbReference type="ARBA" id="ARBA00022989"/>
    </source>
</evidence>
<dbReference type="AlphaFoldDB" id="A0A1I0NKW9"/>
<keyword evidence="2 5" id="KW-0812">Transmembrane</keyword>
<sequence>MIFKVLNAVLIVFTVFMGLKQGLAMMGQKPEMVAMFSRWHFSKTAIMINGVVTVLSALLILFPRTFLLGNFLMAATILMIICFSLYSRDVKGAAIEVPFFLLNLLVIYLHHPLAK</sequence>
<proteinExistence type="predicted"/>
<accession>A0A1I0NKW9</accession>
<dbReference type="Pfam" id="PF13564">
    <property type="entry name" value="DoxX_2"/>
    <property type="match status" value="1"/>
</dbReference>